<evidence type="ECO:0000256" key="1">
    <source>
        <dbReference type="SAM" id="Phobius"/>
    </source>
</evidence>
<accession>A0A565A4G6</accession>
<dbReference type="VEuPathDB" id="PlasmoDB:PVW1_030030100"/>
<gene>
    <name evidence="2" type="ORF">PVP01_0004330</name>
</gene>
<keyword evidence="1" id="KW-0472">Membrane</keyword>
<dbReference type="Pfam" id="PF05795">
    <property type="entry name" value="Plasmodium_Vir"/>
    <property type="match status" value="1"/>
</dbReference>
<dbReference type="AlphaFoldDB" id="A0A565A4G6"/>
<dbReference type="VEuPathDB" id="PlasmoDB:PVX_096004"/>
<dbReference type="Proteomes" id="UP000220605">
    <property type="component" value="Unassembled WGS sequence"/>
</dbReference>
<sequence length="379" mass="43936">MTEDDLEKLPSKVFDKALNDNGNGNGDGKKYSIDCESIGTGSEQGKINEICNKLGQNIYYLENDPKHRLLFFDKHCYDLNYWLYEEVTNTLDEGEQKKNINFFFEEIQKQWNKINRNGKPDNNGKKCEPEFQLFNTGLYKPIKELLDYFENFDTFKTEMGKSNTQPNDYCENIKKCIPLYFTFKRLCQIINNDICKKYLKENDKYNPKELLSNLSCMQGGEYDVNLDMNLITEMIKTYSSGIGNMLPGFSNFLPGLGSLFTGNLQGMFMNSIYDLMQQGFKNSGLETLYNKIKSYTNIFYSEDFQTYGIPSLFALGCLIFLFIIYKCCGCLPCCCISKRRKKRRKRLSDLDTSELMSAPLVFPSPMLPMNPYGLRYQPM</sequence>
<reference evidence="2" key="1">
    <citation type="submission" date="2016-07" db="EMBL/GenBank/DDBJ databases">
        <authorList>
            <consortium name="Pathogen Informatics"/>
        </authorList>
    </citation>
    <scope>NUCLEOTIDE SEQUENCE</scope>
</reference>
<dbReference type="EMBL" id="FLZR02000011">
    <property type="protein sequence ID" value="VUZ99719.1"/>
    <property type="molecule type" value="Genomic_DNA"/>
</dbReference>
<keyword evidence="1" id="KW-0812">Transmembrane</keyword>
<evidence type="ECO:0000313" key="2">
    <source>
        <dbReference type="EMBL" id="VUZ99719.1"/>
    </source>
</evidence>
<name>A0A565A4G6_PLAVI</name>
<protein>
    <submittedName>
        <fullName evidence="2">VIR protein</fullName>
    </submittedName>
</protein>
<dbReference type="VEuPathDB" id="PlasmoDB:PVP01_0004330"/>
<organism evidence="2">
    <name type="scientific">Plasmodium vivax</name>
    <name type="common">malaria parasite P. vivax</name>
    <dbReference type="NCBI Taxonomy" id="5855"/>
    <lineage>
        <taxon>Eukaryota</taxon>
        <taxon>Sar</taxon>
        <taxon>Alveolata</taxon>
        <taxon>Apicomplexa</taxon>
        <taxon>Aconoidasida</taxon>
        <taxon>Haemosporida</taxon>
        <taxon>Plasmodiidae</taxon>
        <taxon>Plasmodium</taxon>
        <taxon>Plasmodium (Plasmodium)</taxon>
    </lineage>
</organism>
<dbReference type="VEuPathDB" id="PlasmoDB:PVPAM_000013100"/>
<dbReference type="OrthoDB" id="387979at2759"/>
<dbReference type="InterPro" id="IPR008780">
    <property type="entry name" value="Plasmodium_Vir"/>
</dbReference>
<feature type="transmembrane region" description="Helical" evidence="1">
    <location>
        <begin position="312"/>
        <end position="336"/>
    </location>
</feature>
<proteinExistence type="predicted"/>
<keyword evidence="1" id="KW-1133">Transmembrane helix</keyword>